<comment type="caution">
    <text evidence="2">The sequence shown here is derived from an EMBL/GenBank/DDBJ whole genome shotgun (WGS) entry which is preliminary data.</text>
</comment>
<feature type="chain" id="PRO_5035241475" evidence="1">
    <location>
        <begin position="29"/>
        <end position="210"/>
    </location>
</feature>
<proteinExistence type="predicted"/>
<feature type="signal peptide" evidence="1">
    <location>
        <begin position="1"/>
        <end position="28"/>
    </location>
</feature>
<reference evidence="2" key="1">
    <citation type="submission" date="2021-02" db="EMBL/GenBank/DDBJ databases">
        <title>Genome-Resolved Metagenomics of a Microbial Community Performing Photosynthetic Biological Nutrient Removal.</title>
        <authorList>
            <person name="Mcdaniel E.A."/>
        </authorList>
    </citation>
    <scope>NUCLEOTIDE SEQUENCE</scope>
    <source>
        <strain evidence="2">UWPOB_OBS1</strain>
    </source>
</reference>
<dbReference type="AlphaFoldDB" id="A0A8J7P9A8"/>
<evidence type="ECO:0000313" key="2">
    <source>
        <dbReference type="EMBL" id="MBN8659617.1"/>
    </source>
</evidence>
<gene>
    <name evidence="2" type="ORF">J0M35_04595</name>
</gene>
<dbReference type="Proteomes" id="UP000664277">
    <property type="component" value="Unassembled WGS sequence"/>
</dbReference>
<accession>A0A8J7P9A8</accession>
<keyword evidence="1" id="KW-0732">Signal</keyword>
<evidence type="ECO:0000256" key="1">
    <source>
        <dbReference type="SAM" id="SignalP"/>
    </source>
</evidence>
<sequence>MHSFFAISVATFNVALILLSLVSFSVLACSSASAQSQRRNLPPVRMDSFVQQAGGMAESIYGDESFKGPPPYYNFTREHRINTGIVGTRDAGLTTGHGSLMPSAWGADEYIGGPEMDYSGANHGVHTPPNPNGVGYDLSQIERENRDLLAAYSSLQYRITQLEMQLFNGALGILERARAAKELKDAMSQSSEMASRLANLNKMREVASGL</sequence>
<name>A0A8J7P9A8_9BACT</name>
<evidence type="ECO:0000313" key="3">
    <source>
        <dbReference type="Proteomes" id="UP000664277"/>
    </source>
</evidence>
<dbReference type="EMBL" id="JAFLCK010000004">
    <property type="protein sequence ID" value="MBN8659617.1"/>
    <property type="molecule type" value="Genomic_DNA"/>
</dbReference>
<organism evidence="2 3">
    <name type="scientific">Candidatus Obscuribacter phosphatis</name>
    <dbReference type="NCBI Taxonomy" id="1906157"/>
    <lineage>
        <taxon>Bacteria</taxon>
        <taxon>Bacillati</taxon>
        <taxon>Candidatus Melainabacteria</taxon>
        <taxon>Candidatus Obscuribacterales</taxon>
        <taxon>Candidatus Obscuribacteraceae</taxon>
        <taxon>Candidatus Obscuribacter</taxon>
    </lineage>
</organism>
<protein>
    <submittedName>
        <fullName evidence="2">Uncharacterized protein</fullName>
    </submittedName>
</protein>